<dbReference type="EMBL" id="CP126116">
    <property type="protein sequence ID" value="WHZ55900.1"/>
    <property type="molecule type" value="Genomic_DNA"/>
</dbReference>
<name>A0ACD4R6T8_9BACI</name>
<reference evidence="2" key="1">
    <citation type="journal article" date="2025" name="Aquaculture">
        <title>Assessment of the bioflocculant production and safety properties of Metabacillus hrfriensis sp. nov. based on phenotypic and whole-genome sequencing analysis.</title>
        <authorList>
            <person name="Zhang R."/>
            <person name="Zhao Z."/>
            <person name="Luo L."/>
            <person name="Wang S."/>
            <person name="Guo K."/>
            <person name="Xu W."/>
        </authorList>
    </citation>
    <scope>NUCLEOTIDE SEQUENCE [LARGE SCALE GENOMIC DNA]</scope>
    <source>
        <strain evidence="2">CT-WN-B3</strain>
    </source>
</reference>
<keyword evidence="2" id="KW-1185">Reference proteome</keyword>
<sequence length="142" mass="15814">MAKSVSKGRLLTSWVMSGLVILFMLFDSIMKFVKPAQVVEGTLSLGFEEHHIFIIGLLGLLSVILYLVPRTSLLGAVLLTGYYGGVIATHLRLDAPLFSHTLFPVYLAVIAWGGLWLRDETVRSLFPFRKQLSADKKIQSHI</sequence>
<dbReference type="Proteomes" id="UP001226091">
    <property type="component" value="Chromosome"/>
</dbReference>
<gene>
    <name evidence="1" type="ORF">QLQ22_14365</name>
</gene>
<organism evidence="1 2">
    <name type="scientific">Metabacillus hrfriensis</name>
    <dbReference type="NCBI Taxonomy" id="3048891"/>
    <lineage>
        <taxon>Bacteria</taxon>
        <taxon>Bacillati</taxon>
        <taxon>Bacillota</taxon>
        <taxon>Bacilli</taxon>
        <taxon>Bacillales</taxon>
        <taxon>Bacillaceae</taxon>
        <taxon>Metabacillus</taxon>
    </lineage>
</organism>
<evidence type="ECO:0000313" key="2">
    <source>
        <dbReference type="Proteomes" id="UP001226091"/>
    </source>
</evidence>
<evidence type="ECO:0000313" key="1">
    <source>
        <dbReference type="EMBL" id="WHZ55900.1"/>
    </source>
</evidence>
<protein>
    <submittedName>
        <fullName evidence="1">DoxX family protein</fullName>
    </submittedName>
</protein>
<proteinExistence type="predicted"/>
<accession>A0ACD4R6T8</accession>